<keyword evidence="4" id="KW-0812">Transmembrane</keyword>
<dbReference type="Proteomes" id="UP000030063">
    <property type="component" value="Unassembled WGS sequence"/>
</dbReference>
<dbReference type="Pfam" id="PF16350">
    <property type="entry name" value="FAO_M"/>
    <property type="match status" value="1"/>
</dbReference>
<dbReference type="Gene3D" id="2.40.30.110">
    <property type="entry name" value="Aminomethyltransferase beta-barrel domains"/>
    <property type="match status" value="1"/>
</dbReference>
<dbReference type="SUPFAM" id="SSF101790">
    <property type="entry name" value="Aminomethyltransferase beta-barrel domain"/>
    <property type="match status" value="1"/>
</dbReference>
<dbReference type="Pfam" id="PF01266">
    <property type="entry name" value="DAO"/>
    <property type="match status" value="1"/>
</dbReference>
<dbReference type="PANTHER" id="PTHR43757">
    <property type="entry name" value="AMINOMETHYLTRANSFERASE"/>
    <property type="match status" value="1"/>
</dbReference>
<feature type="domain" description="GCVT N-terminal" evidence="6">
    <location>
        <begin position="425"/>
        <end position="701"/>
    </location>
</feature>
<dbReference type="SUPFAM" id="SSF51905">
    <property type="entry name" value="FAD/NAD(P)-binding domain"/>
    <property type="match status" value="1"/>
</dbReference>
<dbReference type="GO" id="GO:0016491">
    <property type="term" value="F:oxidoreductase activity"/>
    <property type="evidence" value="ECO:0007669"/>
    <property type="project" value="UniProtKB-KW"/>
</dbReference>
<dbReference type="Pfam" id="PF01571">
    <property type="entry name" value="GCV_T"/>
    <property type="match status" value="1"/>
</dbReference>
<dbReference type="PANTHER" id="PTHR43757:SF2">
    <property type="entry name" value="AMINOMETHYLTRANSFERASE, MITOCHONDRIAL"/>
    <property type="match status" value="1"/>
</dbReference>
<evidence type="ECO:0000256" key="2">
    <source>
        <dbReference type="ARBA" id="ARBA00022576"/>
    </source>
</evidence>
<gene>
    <name evidence="9" type="ORF">TMS3_0109175</name>
</gene>
<feature type="domain" description="FAD dependent oxidoreductase central" evidence="8">
    <location>
        <begin position="367"/>
        <end position="422"/>
    </location>
</feature>
<dbReference type="Gene3D" id="3.30.9.10">
    <property type="entry name" value="D-Amino Acid Oxidase, subunit A, domain 2"/>
    <property type="match status" value="1"/>
</dbReference>
<dbReference type="Gene3D" id="3.50.50.60">
    <property type="entry name" value="FAD/NAD(P)-binding domain"/>
    <property type="match status" value="1"/>
</dbReference>
<keyword evidence="10" id="KW-1185">Reference proteome</keyword>
<protein>
    <recommendedName>
        <fullName evidence="11">Dimethylglycine dehydrogenase</fullName>
    </recommendedName>
</protein>
<dbReference type="InterPro" id="IPR006222">
    <property type="entry name" value="GCVT_N"/>
</dbReference>
<dbReference type="InterPro" id="IPR032503">
    <property type="entry name" value="FAO_M"/>
</dbReference>
<evidence type="ECO:0000259" key="6">
    <source>
        <dbReference type="Pfam" id="PF01571"/>
    </source>
</evidence>
<evidence type="ECO:0000313" key="9">
    <source>
        <dbReference type="EMBL" id="KFX69680.1"/>
    </source>
</evidence>
<dbReference type="Gene3D" id="3.30.1360.120">
    <property type="entry name" value="Probable tRNA modification gtpase trme, domain 1"/>
    <property type="match status" value="1"/>
</dbReference>
<dbReference type="InterPro" id="IPR029043">
    <property type="entry name" value="GcvT/YgfZ_C"/>
</dbReference>
<comment type="caution">
    <text evidence="9">The sequence shown here is derived from an EMBL/GenBank/DDBJ whole genome shotgun (WGS) entry which is preliminary data.</text>
</comment>
<dbReference type="RefSeq" id="WP_025164927.1">
    <property type="nucleotide sequence ID" value="NZ_AWSQ01000002.1"/>
</dbReference>
<evidence type="ECO:0000256" key="4">
    <source>
        <dbReference type="SAM" id="Phobius"/>
    </source>
</evidence>
<dbReference type="AlphaFoldDB" id="A0A0A1YIE7"/>
<dbReference type="InterPro" id="IPR006076">
    <property type="entry name" value="FAD-dep_OxRdtase"/>
</dbReference>
<dbReference type="eggNOG" id="COG0404">
    <property type="taxonomic scope" value="Bacteria"/>
</dbReference>
<dbReference type="OrthoDB" id="9806257at2"/>
<dbReference type="InterPro" id="IPR013977">
    <property type="entry name" value="GcvT_C"/>
</dbReference>
<dbReference type="InterPro" id="IPR028896">
    <property type="entry name" value="GcvT/YgfZ/DmdA"/>
</dbReference>
<dbReference type="SUPFAM" id="SSF54373">
    <property type="entry name" value="FAD-linked reductases, C-terminal domain"/>
    <property type="match status" value="1"/>
</dbReference>
<organism evidence="9 10">
    <name type="scientific">Pseudomonas taeanensis MS-3</name>
    <dbReference type="NCBI Taxonomy" id="1395571"/>
    <lineage>
        <taxon>Bacteria</taxon>
        <taxon>Pseudomonadati</taxon>
        <taxon>Pseudomonadota</taxon>
        <taxon>Gammaproteobacteria</taxon>
        <taxon>Pseudomonadales</taxon>
        <taxon>Pseudomonadaceae</taxon>
        <taxon>Pseudomonas</taxon>
    </lineage>
</organism>
<evidence type="ECO:0000259" key="7">
    <source>
        <dbReference type="Pfam" id="PF08669"/>
    </source>
</evidence>
<reference evidence="9 10" key="1">
    <citation type="journal article" date="2014" name="Genome Announc.">
        <title>Draft Genome Sequence of Petroleum Oil-Degrading Marine Bacterium Pseudomonas taeanensis Strain MS-3, Isolated from a Crude Oil-Contaminated Seashore.</title>
        <authorList>
            <person name="Lee S.Y."/>
            <person name="Kim S.H."/>
            <person name="Lee D.G."/>
            <person name="Shin S."/>
            <person name="Yun S.H."/>
            <person name="Choi C.W."/>
            <person name="Chung Y.H."/>
            <person name="Choi J.S."/>
            <person name="Kahng H.Y."/>
            <person name="Kim S.I."/>
        </authorList>
    </citation>
    <scope>NUCLEOTIDE SEQUENCE [LARGE SCALE GENOMIC DNA]</scope>
    <source>
        <strain evidence="9 10">MS-3</strain>
    </source>
</reference>
<keyword evidence="3" id="KW-0560">Oxidoreductase</keyword>
<evidence type="ECO:0000256" key="3">
    <source>
        <dbReference type="ARBA" id="ARBA00023002"/>
    </source>
</evidence>
<dbReference type="STRING" id="1395571.TMS3_0109175"/>
<dbReference type="GO" id="GO:0008483">
    <property type="term" value="F:transaminase activity"/>
    <property type="evidence" value="ECO:0007669"/>
    <property type="project" value="UniProtKB-KW"/>
</dbReference>
<dbReference type="InterPro" id="IPR027266">
    <property type="entry name" value="TrmE/GcvT-like"/>
</dbReference>
<dbReference type="EMBL" id="AWSQ01000002">
    <property type="protein sequence ID" value="KFX69680.1"/>
    <property type="molecule type" value="Genomic_DNA"/>
</dbReference>
<evidence type="ECO:0000259" key="5">
    <source>
        <dbReference type="Pfam" id="PF01266"/>
    </source>
</evidence>
<evidence type="ECO:0000259" key="8">
    <source>
        <dbReference type="Pfam" id="PF16350"/>
    </source>
</evidence>
<evidence type="ECO:0000313" key="10">
    <source>
        <dbReference type="Proteomes" id="UP000030063"/>
    </source>
</evidence>
<keyword evidence="4" id="KW-1133">Transmembrane helix</keyword>
<dbReference type="eggNOG" id="COG0665">
    <property type="taxonomic scope" value="Bacteria"/>
</dbReference>
<keyword evidence="2" id="KW-0808">Transferase</keyword>
<dbReference type="SUPFAM" id="SSF103025">
    <property type="entry name" value="Folate-binding domain"/>
    <property type="match status" value="1"/>
</dbReference>
<proteinExistence type="inferred from homology"/>
<dbReference type="InterPro" id="IPR036188">
    <property type="entry name" value="FAD/NAD-bd_sf"/>
</dbReference>
<accession>A0A0A1YIE7</accession>
<evidence type="ECO:0000256" key="1">
    <source>
        <dbReference type="ARBA" id="ARBA00008609"/>
    </source>
</evidence>
<keyword evidence="2" id="KW-0032">Aminotransferase</keyword>
<keyword evidence="4" id="KW-0472">Membrane</keyword>
<name>A0A0A1YIE7_9PSED</name>
<dbReference type="Pfam" id="PF08669">
    <property type="entry name" value="GCV_T_C"/>
    <property type="match status" value="1"/>
</dbReference>
<feature type="domain" description="Aminomethyltransferase C-terminal" evidence="7">
    <location>
        <begin position="722"/>
        <end position="800"/>
    </location>
</feature>
<dbReference type="Gene3D" id="3.30.70.1400">
    <property type="entry name" value="Aminomethyltransferase beta-barrel domains"/>
    <property type="match status" value="1"/>
</dbReference>
<feature type="domain" description="FAD dependent oxidoreductase" evidence="5">
    <location>
        <begin position="6"/>
        <end position="364"/>
    </location>
</feature>
<evidence type="ECO:0008006" key="11">
    <source>
        <dbReference type="Google" id="ProtNLM"/>
    </source>
</evidence>
<feature type="transmembrane region" description="Helical" evidence="4">
    <location>
        <begin position="7"/>
        <end position="24"/>
    </location>
</feature>
<comment type="similarity">
    <text evidence="1">Belongs to the GcvT family.</text>
</comment>
<sequence length="812" mass="89009">MMTHAKVLVIGGGIAGVSTLYHLAKRGCENIALVERSELTAGSTWHAAGNLPHFSTSLNVMRLQQYSIALYQRLEAETGQAVGHHKTGALRLAHTQERFEEFQRVAGMADSCGLDFKLLKPEELQQYHPFLESHDIVGGLWDPDDGHIDPTSVTNAMAKGARDLGAQIYRNSPVSAITRTADGFWQVETASGTITAETIVNAAGFRANEVAAMIGHQLPIASMEHQYLVTEGLQEVADCGLELPMVRDPDVSYYLRQERNGFILGPYEPGGLPCWTDGVPPNFGQELFEPSLDRLEDIIAIAMEQIPLLAKAGVQTVINGPITYTPDGHPLIGPVAGFDNYFVCSGFNFGIVQGGGAGYFMAQWILDGHPEIDLNELDPRRFGDYANARYTVAKATEVYAHEYANGLPYEYENRPAARPAKTTPIYSRLKENGAVFGARFGWERANWFAPVGMEPRDELSYSRSNWFETVGEECRAVREKVGLLDLSAFAKFEVSGTGAVAYLDQLSTNRLPAEVGGIALTYMVSATGRILGEFTITRLAADRFYLISAAAAQVHDWDELRRRLPADGSVRLDDLTARFGTLVVAGPKAREVLRKLTATNLGNEAFPWLSAQEISVAGAPVRALRVNYVGELGWELHHPIEFQLGLYDALVEAGAEFGMRNFGTRAMDSLRLEKAYPMWGHELTCENTPLEAKLGFFVKTDERNFVGREALQQQREQGVKVQLAYLEVDAEGADAFNFEPVLAGDKVVGVVSSGGYGHCVQKSLAFAYVQADQAAVGAELSVLILGQRRAARVIKAPAFDPQNQRPRGHYDA</sequence>